<name>A0ABQ9GH17_9NEOP</name>
<keyword evidence="3" id="KW-1185">Reference proteome</keyword>
<dbReference type="Proteomes" id="UP001159363">
    <property type="component" value="Chromosome 11"/>
</dbReference>
<gene>
    <name evidence="2" type="ORF">PR048_027629</name>
</gene>
<proteinExistence type="predicted"/>
<feature type="region of interest" description="Disordered" evidence="1">
    <location>
        <begin position="264"/>
        <end position="283"/>
    </location>
</feature>
<evidence type="ECO:0000313" key="3">
    <source>
        <dbReference type="Proteomes" id="UP001159363"/>
    </source>
</evidence>
<protein>
    <submittedName>
        <fullName evidence="2">Uncharacterized protein</fullName>
    </submittedName>
</protein>
<feature type="compositionally biased region" description="Basic and acidic residues" evidence="1">
    <location>
        <begin position="793"/>
        <end position="817"/>
    </location>
</feature>
<reference evidence="2 3" key="1">
    <citation type="submission" date="2023-02" db="EMBL/GenBank/DDBJ databases">
        <title>LHISI_Scaffold_Assembly.</title>
        <authorList>
            <person name="Stuart O.P."/>
            <person name="Cleave R."/>
            <person name="Magrath M.J.L."/>
            <person name="Mikheyev A.S."/>
        </authorList>
    </citation>
    <scope>NUCLEOTIDE SEQUENCE [LARGE SCALE GENOMIC DNA]</scope>
    <source>
        <strain evidence="2">Daus_M_001</strain>
        <tissue evidence="2">Leg muscle</tissue>
    </source>
</reference>
<organism evidence="2 3">
    <name type="scientific">Dryococelus australis</name>
    <dbReference type="NCBI Taxonomy" id="614101"/>
    <lineage>
        <taxon>Eukaryota</taxon>
        <taxon>Metazoa</taxon>
        <taxon>Ecdysozoa</taxon>
        <taxon>Arthropoda</taxon>
        <taxon>Hexapoda</taxon>
        <taxon>Insecta</taxon>
        <taxon>Pterygota</taxon>
        <taxon>Neoptera</taxon>
        <taxon>Polyneoptera</taxon>
        <taxon>Phasmatodea</taxon>
        <taxon>Verophasmatodea</taxon>
        <taxon>Anareolatae</taxon>
        <taxon>Phasmatidae</taxon>
        <taxon>Eurycanthinae</taxon>
        <taxon>Dryococelus</taxon>
    </lineage>
</organism>
<accession>A0ABQ9GH17</accession>
<feature type="region of interest" description="Disordered" evidence="1">
    <location>
        <begin position="233"/>
        <end position="258"/>
    </location>
</feature>
<feature type="compositionally biased region" description="Basic and acidic residues" evidence="1">
    <location>
        <begin position="552"/>
        <end position="577"/>
    </location>
</feature>
<feature type="region of interest" description="Disordered" evidence="1">
    <location>
        <begin position="789"/>
        <end position="821"/>
    </location>
</feature>
<sequence length="915" mass="102207">MHSRWCDAIQDGGRPWLLLKNQLSQNAHNPTTDHHQITKRKASLTVGPEQVERGRVARLFLVNRVNHILGLTITTLEILSNPLSAHSQPSNGFPNVWQIPTAFPDLLTPLVHYTPDSPNGDKSPNLATLEWGVVGSSGHVALATAEVDRCRAVFCSFRWAENVSRGLTVTRQSGTGLAELFVCSGKAARVADIASIVAASHSTAPFFFITQRLPTGVASVTRGNCKETSPVVKRGEYGAAPERKGGGDRRSRENPLTSGIVRHYSHVRKSGSEPDREQNPVRVGVRESRRRDVPGPHLTHLVATRTFEKQVIAHLALNDTAEPRTPITIPTNAYKTTNFSRRIDVDVYAVHDKSHLSLVHIPPVRNVLDLFERPHAQSVSLAGFYALSTIHTKITSSAVVLCTECPNAHYIPAPPVGFFSGARWGCDANKSGRCQLFMGFPEAEQRDSERVVPGCGEDRGSIPSRVTPDLHMWESCWTMPLVGAFFWGSPVSLALSFRRYSTLTSITIICSKALDVQSRPNLFTHSEMRVKRCDYETAPECKGGRNGRPRRKSADQRHRPTRFPHAEKSENRTDHLSTLDGPTTENTCDTGPSNMPDMDKEPLELSDELLITSGSSNFYRGEWPKLRLKILSLYAKKNFQFNVRPEMPNQSDILYISWNFVCLATGDQTCNFYTQAQEYLMSLQVYRCEFPLLQWPTLSTHTQDFIRKCTIRVYKLSEKAVIAGRRRSTDIAPNDGRICIANEAPGGHFDSKRGKQRFNLHFTVGRSLTASATVLGRVDPLRLSAKQCWNKRAGGDPRENPPTRGFVRHDSQVRKSGSDSAGNRTRFALVLDPQVILTARAGTGYGSRNHIWRGGSGFKNWTRAHCNQENQSTSGVLVHNRTTRKPTAIRFPKVTYILRTWPQTLRGYSRQTEHF</sequence>
<feature type="region of interest" description="Disordered" evidence="1">
    <location>
        <begin position="538"/>
        <end position="597"/>
    </location>
</feature>
<comment type="caution">
    <text evidence="2">The sequence shown here is derived from an EMBL/GenBank/DDBJ whole genome shotgun (WGS) entry which is preliminary data.</text>
</comment>
<dbReference type="EMBL" id="JARBHB010000012">
    <property type="protein sequence ID" value="KAJ8871312.1"/>
    <property type="molecule type" value="Genomic_DNA"/>
</dbReference>
<feature type="compositionally biased region" description="Polar residues" evidence="1">
    <location>
        <begin position="580"/>
        <end position="593"/>
    </location>
</feature>
<evidence type="ECO:0000256" key="1">
    <source>
        <dbReference type="SAM" id="MobiDB-lite"/>
    </source>
</evidence>
<evidence type="ECO:0000313" key="2">
    <source>
        <dbReference type="EMBL" id="KAJ8871312.1"/>
    </source>
</evidence>
<feature type="compositionally biased region" description="Basic and acidic residues" evidence="1">
    <location>
        <begin position="233"/>
        <end position="253"/>
    </location>
</feature>
<feature type="compositionally biased region" description="Basic and acidic residues" evidence="1">
    <location>
        <begin position="270"/>
        <end position="283"/>
    </location>
</feature>